<comment type="caution">
    <text evidence="1">The sequence shown here is derived from an EMBL/GenBank/DDBJ whole genome shotgun (WGS) entry which is preliminary data.</text>
</comment>
<reference evidence="1 2" key="1">
    <citation type="submission" date="2023-03" db="EMBL/GenBank/DDBJ databases">
        <title>Bacillus Genome Sequencing.</title>
        <authorList>
            <person name="Dunlap C."/>
        </authorList>
    </citation>
    <scope>NUCLEOTIDE SEQUENCE [LARGE SCALE GENOMIC DNA]</scope>
    <source>
        <strain evidence="1 2">B-59205</strain>
    </source>
</reference>
<proteinExistence type="predicted"/>
<gene>
    <name evidence="1" type="ORF">P9B03_00380</name>
</gene>
<name>A0AAW9NF10_9BACL</name>
<protein>
    <recommendedName>
        <fullName evidence="3">DUF2197 domain-containing protein</fullName>
    </recommendedName>
</protein>
<evidence type="ECO:0000313" key="1">
    <source>
        <dbReference type="EMBL" id="MEC1176944.1"/>
    </source>
</evidence>
<dbReference type="AlphaFoldDB" id="A0AAW9NF10"/>
<evidence type="ECO:0000313" key="2">
    <source>
        <dbReference type="Proteomes" id="UP001344888"/>
    </source>
</evidence>
<organism evidence="1 2">
    <name type="scientific">Metasolibacillus meyeri</name>
    <dbReference type="NCBI Taxonomy" id="1071052"/>
    <lineage>
        <taxon>Bacteria</taxon>
        <taxon>Bacillati</taxon>
        <taxon>Bacillota</taxon>
        <taxon>Bacilli</taxon>
        <taxon>Bacillales</taxon>
        <taxon>Caryophanaceae</taxon>
        <taxon>Metasolibacillus</taxon>
    </lineage>
</organism>
<evidence type="ECO:0008006" key="3">
    <source>
        <dbReference type="Google" id="ProtNLM"/>
    </source>
</evidence>
<dbReference type="RefSeq" id="WP_326121137.1">
    <property type="nucleotide sequence ID" value="NZ_JARSFG010000001.1"/>
</dbReference>
<keyword evidence="2" id="KW-1185">Reference proteome</keyword>
<dbReference type="Proteomes" id="UP001344888">
    <property type="component" value="Unassembled WGS sequence"/>
</dbReference>
<sequence>MVRRRGVYEVSIIGKPLVCLFCKGTTFRHREVYVKVVNHEQGVQKKKTTLQSLTCTTCAQSLKFEEQKHDGVSNIEYVQVSD</sequence>
<accession>A0AAW9NF10</accession>
<dbReference type="EMBL" id="JARSFG010000001">
    <property type="protein sequence ID" value="MEC1176944.1"/>
    <property type="molecule type" value="Genomic_DNA"/>
</dbReference>